<accession>A0A1B7W400</accession>
<gene>
    <name evidence="2" type="ORF">AN484_28590</name>
</gene>
<dbReference type="SUPFAM" id="SSF53098">
    <property type="entry name" value="Ribonuclease H-like"/>
    <property type="match status" value="1"/>
</dbReference>
<dbReference type="EMBL" id="LJOW01001020">
    <property type="protein sequence ID" value="OBQ31844.1"/>
    <property type="molecule type" value="Genomic_DNA"/>
</dbReference>
<dbReference type="AlphaFoldDB" id="A0A1B7W400"/>
<dbReference type="InterPro" id="IPR012337">
    <property type="entry name" value="RNaseH-like_sf"/>
</dbReference>
<dbReference type="InterPro" id="IPR002559">
    <property type="entry name" value="Transposase_11"/>
</dbReference>
<dbReference type="Pfam" id="PF01609">
    <property type="entry name" value="DDE_Tnp_1"/>
    <property type="match status" value="1"/>
</dbReference>
<reference evidence="2 3" key="1">
    <citation type="submission" date="2015-09" db="EMBL/GenBank/DDBJ databases">
        <title>Aphanizomenon flos-aquae WA102.</title>
        <authorList>
            <person name="Driscoll C."/>
        </authorList>
    </citation>
    <scope>NUCLEOTIDE SEQUENCE [LARGE SCALE GENOMIC DNA]</scope>
    <source>
        <strain evidence="2">WA102</strain>
    </source>
</reference>
<dbReference type="PATRIC" id="fig|1710896.3.peg.2147"/>
<name>A0A1B7W400_APHFL</name>
<evidence type="ECO:0000259" key="1">
    <source>
        <dbReference type="Pfam" id="PF01609"/>
    </source>
</evidence>
<organism evidence="2 3">
    <name type="scientific">Aphanizomenon flos-aquae WA102</name>
    <dbReference type="NCBI Taxonomy" id="1710896"/>
    <lineage>
        <taxon>Bacteria</taxon>
        <taxon>Bacillati</taxon>
        <taxon>Cyanobacteriota</taxon>
        <taxon>Cyanophyceae</taxon>
        <taxon>Nostocales</taxon>
        <taxon>Aphanizomenonaceae</taxon>
        <taxon>Aphanizomenon</taxon>
    </lineage>
</organism>
<dbReference type="PANTHER" id="PTHR33258">
    <property type="entry name" value="TRANSPOSASE INSL FOR INSERTION SEQUENCE ELEMENT IS186A-RELATED"/>
    <property type="match status" value="1"/>
</dbReference>
<dbReference type="GO" id="GO:0004803">
    <property type="term" value="F:transposase activity"/>
    <property type="evidence" value="ECO:0007669"/>
    <property type="project" value="InterPro"/>
</dbReference>
<sequence length="153" mass="18460">AFVLRIKNNVTLEMLENGNCKVGKDEREVEIRVVAFCDIETKSEFRLATNLLNEGEEQVSNQEIMEIYIQRWQIELLWKFLKMHLKLDRLMTKNENGIRIQIMCCLIAYLILQLIEIPQEFGKTLLDKLRYLQSYMCQEISYVHWFRKLIWIR</sequence>
<proteinExistence type="predicted"/>
<evidence type="ECO:0000313" key="3">
    <source>
        <dbReference type="Proteomes" id="UP000092093"/>
    </source>
</evidence>
<dbReference type="Gene3D" id="3.90.350.10">
    <property type="entry name" value="Transposase Inhibitor Protein From Tn5, Chain A, domain 1"/>
    <property type="match status" value="1"/>
</dbReference>
<evidence type="ECO:0000313" key="2">
    <source>
        <dbReference type="EMBL" id="OBQ31844.1"/>
    </source>
</evidence>
<comment type="caution">
    <text evidence="2">The sequence shown here is derived from an EMBL/GenBank/DDBJ whole genome shotgun (WGS) entry which is preliminary data.</text>
</comment>
<dbReference type="GO" id="GO:0006313">
    <property type="term" value="P:DNA transposition"/>
    <property type="evidence" value="ECO:0007669"/>
    <property type="project" value="InterPro"/>
</dbReference>
<protein>
    <submittedName>
        <fullName evidence="2">Transposase</fullName>
    </submittedName>
</protein>
<feature type="non-terminal residue" evidence="2">
    <location>
        <position position="1"/>
    </location>
</feature>
<feature type="domain" description="Transposase IS4-like" evidence="1">
    <location>
        <begin position="2"/>
        <end position="111"/>
    </location>
</feature>
<dbReference type="GO" id="GO:0003677">
    <property type="term" value="F:DNA binding"/>
    <property type="evidence" value="ECO:0007669"/>
    <property type="project" value="InterPro"/>
</dbReference>
<dbReference type="PANTHER" id="PTHR33258:SF1">
    <property type="entry name" value="TRANSPOSASE INSL FOR INSERTION SEQUENCE ELEMENT IS186A-RELATED"/>
    <property type="match status" value="1"/>
</dbReference>
<dbReference type="Proteomes" id="UP000092093">
    <property type="component" value="Unassembled WGS sequence"/>
</dbReference>